<feature type="transmembrane region" description="Helical" evidence="2">
    <location>
        <begin position="841"/>
        <end position="874"/>
    </location>
</feature>
<feature type="transmembrane region" description="Helical" evidence="2">
    <location>
        <begin position="402"/>
        <end position="427"/>
    </location>
</feature>
<feature type="transmembrane region" description="Helical" evidence="2">
    <location>
        <begin position="802"/>
        <end position="835"/>
    </location>
</feature>
<keyword evidence="2" id="KW-0812">Transmembrane</keyword>
<sequence length="1010" mass="113937">MTSCGRSFTNGLQSVSDCISRGLENYFYRHGKWVATHPKKTILGALLWVGICSIGIMKFYQENNMVKLWIPPNSDFAHNNGWLWENFPPDLRFNSIIFEHEDNILVPEVIQQLYQTHQNVLNIETTNGKHWPDLCIQLPVVDLDSDQMPAEPKDRRKRAVADTPASMDEDDFFADFGGDTFSSMEESVADDFAAIKSGAGVGRAFDPSVIFYPDEYCPIVEQMPMACFETSLLEMFAIGGKFTEESEAAIQNLTQDELIYKLNTIDKSGVFLHHRDYSKYLGQVERNSTGHIVKAKATFIRWFGKANVTEIRQIQGRNGMDQQPVDTTTLEFEELLQASLEDRYDYPKGLSSRANVQRSYGDISTGAIWDDVVFLTIGYLMIYAYVQSMLGKFNRIEQRSFLGALGIASCAISILVAMGICSLFGLGYGPMHSIIPCLLVGLGVDDMFVIVQSFNNAEQSDKEKGIVRDLPERIGRALKHAGVGITITSITDIVVFGVGGTTVLPSLKSYSLYTATGIAAVYILQSTFFVACLTLDQKRIDNKRDGTCCWKVYGDSWKPNRLSQRSLMEEAFDMIGTFLTYPIVKIGVVAIAIGLCILGCYGTTLLEVEFRYVEFLPQDTNLYKWFHLHNTYFPGDGEMGTVYFSEMELYNEFPKIKSLVEKFQNRTDIIFSVDSWYHDFEDYLNFNFLDPEHPLPNHPISEELFHDKLTQFLFSPSGAKHMNKFNFESPLKCGTPSSRVMLSTMEFVHKKFSSSKEHIPAMNWVKDTIKESQFPGITFAMAQSYSRWEIDEVISDELFRNLFLAIICVSITTLVLLANVGSCLIVILCVVLSLVDVGGAMYLWGLTIDIVASTNIIISVGLCVDFSAHVAHFFMIQSGTRNERMRSTLKKIGPAVFNGGFSTLIAVLMLANSKSHVFVSYFKVFFLMIVFGLFHGLIFLPVILSWIGSKPYKTAESRDNDDEGLESNQKFPVKMEINHNLERVPDTKQKLLESCYNYKEVLPEAKESKV</sequence>
<feature type="transmembrane region" description="Helical" evidence="2">
    <location>
        <begin position="433"/>
        <end position="454"/>
    </location>
</feature>
<feature type="transmembrane region" description="Helical" evidence="2">
    <location>
        <begin position="481"/>
        <end position="504"/>
    </location>
</feature>
<dbReference type="Pfam" id="PF12349">
    <property type="entry name" value="Sterol-sensing"/>
    <property type="match status" value="1"/>
</dbReference>
<evidence type="ECO:0000259" key="3">
    <source>
        <dbReference type="PROSITE" id="PS50156"/>
    </source>
</evidence>
<dbReference type="InterPro" id="IPR053958">
    <property type="entry name" value="HMGCR/SNAP/NPC1-like_SSD"/>
</dbReference>
<evidence type="ECO:0000256" key="1">
    <source>
        <dbReference type="ARBA" id="ARBA00005585"/>
    </source>
</evidence>
<dbReference type="InterPro" id="IPR051697">
    <property type="entry name" value="Patched_domain-protein"/>
</dbReference>
<dbReference type="InterPro" id="IPR000731">
    <property type="entry name" value="SSD"/>
</dbReference>
<proteinExistence type="inferred from homology"/>
<name>A0A553P823_TIGCA</name>
<dbReference type="STRING" id="6832.A0A553P823"/>
<dbReference type="PROSITE" id="PS50156">
    <property type="entry name" value="SSD"/>
    <property type="match status" value="1"/>
</dbReference>
<dbReference type="GO" id="GO:0016020">
    <property type="term" value="C:membrane"/>
    <property type="evidence" value="ECO:0007669"/>
    <property type="project" value="TreeGrafter"/>
</dbReference>
<comment type="similarity">
    <text evidence="1">Belongs to the patched family.</text>
</comment>
<evidence type="ECO:0000256" key="2">
    <source>
        <dbReference type="SAM" id="Phobius"/>
    </source>
</evidence>
<dbReference type="OrthoDB" id="6510177at2759"/>
<protein>
    <recommendedName>
        <fullName evidence="3">SSD domain-containing protein</fullName>
    </recommendedName>
</protein>
<feature type="transmembrane region" description="Helical" evidence="2">
    <location>
        <begin position="895"/>
        <end position="912"/>
    </location>
</feature>
<dbReference type="AlphaFoldDB" id="A0A553P823"/>
<dbReference type="EMBL" id="VCGU01000007">
    <property type="protein sequence ID" value="TRY73800.1"/>
    <property type="molecule type" value="Genomic_DNA"/>
</dbReference>
<evidence type="ECO:0000313" key="4">
    <source>
        <dbReference type="EMBL" id="TRY73800.1"/>
    </source>
</evidence>
<keyword evidence="2" id="KW-0472">Membrane</keyword>
<feature type="transmembrane region" description="Helical" evidence="2">
    <location>
        <begin position="924"/>
        <end position="948"/>
    </location>
</feature>
<feature type="transmembrane region" description="Helical" evidence="2">
    <location>
        <begin position="510"/>
        <end position="535"/>
    </location>
</feature>
<feature type="transmembrane region" description="Helical" evidence="2">
    <location>
        <begin position="372"/>
        <end position="390"/>
    </location>
</feature>
<comment type="caution">
    <text evidence="4">The sequence shown here is derived from an EMBL/GenBank/DDBJ whole genome shotgun (WGS) entry which is preliminary data.</text>
</comment>
<dbReference type="PANTHER" id="PTHR10796">
    <property type="entry name" value="PATCHED-RELATED"/>
    <property type="match status" value="1"/>
</dbReference>
<gene>
    <name evidence="4" type="ORF">TCAL_08167</name>
</gene>
<accession>A0A553P823</accession>
<evidence type="ECO:0000313" key="5">
    <source>
        <dbReference type="Proteomes" id="UP000318571"/>
    </source>
</evidence>
<keyword evidence="5" id="KW-1185">Reference proteome</keyword>
<feature type="domain" description="SSD" evidence="3">
    <location>
        <begin position="371"/>
        <end position="535"/>
    </location>
</feature>
<dbReference type="SUPFAM" id="SSF82866">
    <property type="entry name" value="Multidrug efflux transporter AcrB transmembrane domain"/>
    <property type="match status" value="2"/>
</dbReference>
<reference evidence="4 5" key="1">
    <citation type="journal article" date="2018" name="Nat. Ecol. Evol.">
        <title>Genomic signatures of mitonuclear coevolution across populations of Tigriopus californicus.</title>
        <authorList>
            <person name="Barreto F.S."/>
            <person name="Watson E.T."/>
            <person name="Lima T.G."/>
            <person name="Willett C.S."/>
            <person name="Edmands S."/>
            <person name="Li W."/>
            <person name="Burton R.S."/>
        </authorList>
    </citation>
    <scope>NUCLEOTIDE SEQUENCE [LARGE SCALE GENOMIC DNA]</scope>
    <source>
        <strain evidence="4 5">San Diego</strain>
    </source>
</reference>
<dbReference type="Proteomes" id="UP000318571">
    <property type="component" value="Chromosome 3"/>
</dbReference>
<organism evidence="4 5">
    <name type="scientific">Tigriopus californicus</name>
    <name type="common">Marine copepod</name>
    <dbReference type="NCBI Taxonomy" id="6832"/>
    <lineage>
        <taxon>Eukaryota</taxon>
        <taxon>Metazoa</taxon>
        <taxon>Ecdysozoa</taxon>
        <taxon>Arthropoda</taxon>
        <taxon>Crustacea</taxon>
        <taxon>Multicrustacea</taxon>
        <taxon>Hexanauplia</taxon>
        <taxon>Copepoda</taxon>
        <taxon>Harpacticoida</taxon>
        <taxon>Harpacticidae</taxon>
        <taxon>Tigriopus</taxon>
    </lineage>
</organism>
<dbReference type="Gene3D" id="1.20.1640.10">
    <property type="entry name" value="Multidrug efflux transporter AcrB transmembrane domain"/>
    <property type="match status" value="2"/>
</dbReference>
<keyword evidence="2" id="KW-1133">Transmembrane helix</keyword>
<dbReference type="PANTHER" id="PTHR10796:SF130">
    <property type="entry name" value="PATCHED DOMAIN-CONTAINING PROTEIN 3-LIKE PROTEIN"/>
    <property type="match status" value="1"/>
</dbReference>